<dbReference type="Proteomes" id="UP000076268">
    <property type="component" value="Unassembled WGS sequence"/>
</dbReference>
<dbReference type="RefSeq" id="WP_066244833.1">
    <property type="nucleotide sequence ID" value="NZ_LSGP01000025.1"/>
</dbReference>
<proteinExistence type="predicted"/>
<evidence type="ECO:0000313" key="1">
    <source>
        <dbReference type="EMBL" id="KYZ75232.1"/>
    </source>
</evidence>
<dbReference type="AlphaFoldDB" id="A0A154BMT2"/>
<reference evidence="1 2" key="1">
    <citation type="submission" date="2016-02" db="EMBL/GenBank/DDBJ databases">
        <title>Anaerosporomusa subterraneum gen. nov., sp. nov., a spore-forming obligate anaerobe isolated from saprolite.</title>
        <authorList>
            <person name="Choi J.K."/>
            <person name="Shah M."/>
            <person name="Yee N."/>
        </authorList>
    </citation>
    <scope>NUCLEOTIDE SEQUENCE [LARGE SCALE GENOMIC DNA]</scope>
    <source>
        <strain evidence="1 2">RU4</strain>
    </source>
</reference>
<dbReference type="Gene3D" id="6.20.120.50">
    <property type="match status" value="1"/>
</dbReference>
<dbReference type="OrthoDB" id="164847at2"/>
<organism evidence="1 2">
    <name type="scientific">Anaerosporomusa subterranea</name>
    <dbReference type="NCBI Taxonomy" id="1794912"/>
    <lineage>
        <taxon>Bacteria</taxon>
        <taxon>Bacillati</taxon>
        <taxon>Bacillota</taxon>
        <taxon>Negativicutes</taxon>
        <taxon>Acetonemataceae</taxon>
        <taxon>Anaerosporomusa</taxon>
    </lineage>
</organism>
<evidence type="ECO:0000313" key="2">
    <source>
        <dbReference type="Proteomes" id="UP000076268"/>
    </source>
</evidence>
<accession>A0A154BMT2</accession>
<dbReference type="EMBL" id="LSGP01000025">
    <property type="protein sequence ID" value="KYZ75232.1"/>
    <property type="molecule type" value="Genomic_DNA"/>
</dbReference>
<sequence length="74" mass="8473">MKLKVVIDRIEENKAVLLIGEAEARSVWPREYLPQGVAEGDHLEVSFRIDQEASRSAKQEVEDLLRQLLEGNQK</sequence>
<keyword evidence="2" id="KW-1185">Reference proteome</keyword>
<evidence type="ECO:0008006" key="3">
    <source>
        <dbReference type="Google" id="ProtNLM"/>
    </source>
</evidence>
<protein>
    <recommendedName>
        <fullName evidence="3">DUF3006 domain-containing protein</fullName>
    </recommendedName>
</protein>
<dbReference type="InterPro" id="IPR021377">
    <property type="entry name" value="DUF3006"/>
</dbReference>
<name>A0A154BMT2_ANASB</name>
<comment type="caution">
    <text evidence="1">The sequence shown here is derived from an EMBL/GenBank/DDBJ whole genome shotgun (WGS) entry which is preliminary data.</text>
</comment>
<gene>
    <name evidence="1" type="ORF">AXX12_13790</name>
</gene>
<dbReference type="STRING" id="1794912.AXX12_13790"/>
<dbReference type="Pfam" id="PF11213">
    <property type="entry name" value="DUF3006"/>
    <property type="match status" value="1"/>
</dbReference>